<name>A0ABY9WW10_9BACT</name>
<dbReference type="InterPro" id="IPR018062">
    <property type="entry name" value="HTH_AraC-typ_CS"/>
</dbReference>
<evidence type="ECO:0000256" key="2">
    <source>
        <dbReference type="ARBA" id="ARBA00023125"/>
    </source>
</evidence>
<proteinExistence type="predicted"/>
<dbReference type="InterPro" id="IPR018060">
    <property type="entry name" value="HTH_AraC"/>
</dbReference>
<sequence length="336" mass="36861">MASRGALGSTPRPTGSERGPGSRGGPHTRPRAGVLCTGSEVLRMSTPPLHTRRERLRDPGGRGPRAPLEEDERSSLISTPPPGLSSQIDLCWATPGRAGVGTSLHELFPDAGAHLIFRHSEHGCRAVMLGPATERAAVEREVGSEYLVIRFRPGQAPRLADIRASELTNGFVELTHLGGLPIQAVAERLRLLPDLASRQHALAELMRDVAPPLVGDVRCRRATQLLEAHGGQLRVEALAEELGLNVRGLERRFLEHFGMTPKRMSRLVRLRNVLGAIHLGAYTSLGELAQACGYSDQAHLIHDFKALTNRLPGDKGTFLNRRLSREETRVIHRYRR</sequence>
<evidence type="ECO:0000256" key="1">
    <source>
        <dbReference type="ARBA" id="ARBA00023015"/>
    </source>
</evidence>
<evidence type="ECO:0000256" key="3">
    <source>
        <dbReference type="ARBA" id="ARBA00023163"/>
    </source>
</evidence>
<feature type="compositionally biased region" description="Low complexity" evidence="4">
    <location>
        <begin position="10"/>
        <end position="19"/>
    </location>
</feature>
<dbReference type="InterPro" id="IPR050204">
    <property type="entry name" value="AraC_XylS_family_regulators"/>
</dbReference>
<feature type="region of interest" description="Disordered" evidence="4">
    <location>
        <begin position="1"/>
        <end position="82"/>
    </location>
</feature>
<dbReference type="Pfam" id="PF20240">
    <property type="entry name" value="DUF6597"/>
    <property type="match status" value="1"/>
</dbReference>
<reference evidence="6 7" key="1">
    <citation type="submission" date="2019-08" db="EMBL/GenBank/DDBJ databases">
        <title>Archangium and Cystobacter genomes.</title>
        <authorList>
            <person name="Chen I.-C.K."/>
            <person name="Wielgoss S."/>
        </authorList>
    </citation>
    <scope>NUCLEOTIDE SEQUENCE [LARGE SCALE GENOMIC DNA]</scope>
    <source>
        <strain evidence="6 7">Cbm 6</strain>
    </source>
</reference>
<keyword evidence="1" id="KW-0805">Transcription regulation</keyword>
<dbReference type="PANTHER" id="PTHR46796:SF15">
    <property type="entry name" value="BLL1074 PROTEIN"/>
    <property type="match status" value="1"/>
</dbReference>
<dbReference type="InterPro" id="IPR009057">
    <property type="entry name" value="Homeodomain-like_sf"/>
</dbReference>
<keyword evidence="3" id="KW-0804">Transcription</keyword>
<dbReference type="Proteomes" id="UP001611383">
    <property type="component" value="Chromosome"/>
</dbReference>
<feature type="domain" description="HTH araC/xylS-type" evidence="5">
    <location>
        <begin position="220"/>
        <end position="318"/>
    </location>
</feature>
<organism evidence="6 7">
    <name type="scientific">Archangium minus</name>
    <dbReference type="NCBI Taxonomy" id="83450"/>
    <lineage>
        <taxon>Bacteria</taxon>
        <taxon>Pseudomonadati</taxon>
        <taxon>Myxococcota</taxon>
        <taxon>Myxococcia</taxon>
        <taxon>Myxococcales</taxon>
        <taxon>Cystobacterineae</taxon>
        <taxon>Archangiaceae</taxon>
        <taxon>Archangium</taxon>
    </lineage>
</organism>
<accession>A0ABY9WW10</accession>
<keyword evidence="2" id="KW-0238">DNA-binding</keyword>
<dbReference type="PROSITE" id="PS00041">
    <property type="entry name" value="HTH_ARAC_FAMILY_1"/>
    <property type="match status" value="1"/>
</dbReference>
<protein>
    <submittedName>
        <fullName evidence="6">Helix-turn-helix transcriptional regulator</fullName>
    </submittedName>
</protein>
<dbReference type="PANTHER" id="PTHR46796">
    <property type="entry name" value="HTH-TYPE TRANSCRIPTIONAL ACTIVATOR RHAS-RELATED"/>
    <property type="match status" value="1"/>
</dbReference>
<evidence type="ECO:0000256" key="4">
    <source>
        <dbReference type="SAM" id="MobiDB-lite"/>
    </source>
</evidence>
<dbReference type="Pfam" id="PF12833">
    <property type="entry name" value="HTH_18"/>
    <property type="match status" value="1"/>
</dbReference>
<dbReference type="InterPro" id="IPR046532">
    <property type="entry name" value="DUF6597"/>
</dbReference>
<keyword evidence="7" id="KW-1185">Reference proteome</keyword>
<dbReference type="SMART" id="SM00342">
    <property type="entry name" value="HTH_ARAC"/>
    <property type="match status" value="1"/>
</dbReference>
<dbReference type="EMBL" id="CP043494">
    <property type="protein sequence ID" value="WNG47121.1"/>
    <property type="molecule type" value="Genomic_DNA"/>
</dbReference>
<dbReference type="PROSITE" id="PS01124">
    <property type="entry name" value="HTH_ARAC_FAMILY_2"/>
    <property type="match status" value="1"/>
</dbReference>
<gene>
    <name evidence="6" type="ORF">F0U60_25590</name>
</gene>
<dbReference type="SUPFAM" id="SSF46689">
    <property type="entry name" value="Homeodomain-like"/>
    <property type="match status" value="1"/>
</dbReference>
<evidence type="ECO:0000259" key="5">
    <source>
        <dbReference type="PROSITE" id="PS01124"/>
    </source>
</evidence>
<evidence type="ECO:0000313" key="7">
    <source>
        <dbReference type="Proteomes" id="UP001611383"/>
    </source>
</evidence>
<dbReference type="Gene3D" id="1.10.10.60">
    <property type="entry name" value="Homeodomain-like"/>
    <property type="match status" value="1"/>
</dbReference>
<evidence type="ECO:0000313" key="6">
    <source>
        <dbReference type="EMBL" id="WNG47121.1"/>
    </source>
</evidence>